<dbReference type="AlphaFoldDB" id="A0A3B0UDU7"/>
<dbReference type="InterPro" id="IPR036249">
    <property type="entry name" value="Thioredoxin-like_sf"/>
</dbReference>
<name>A0A3B0UDU7_9ZZZZ</name>
<dbReference type="Pfam" id="PF00085">
    <property type="entry name" value="Thioredoxin"/>
    <property type="match status" value="1"/>
</dbReference>
<dbReference type="Gene3D" id="1.25.40.10">
    <property type="entry name" value="Tetratricopeptide repeat domain"/>
    <property type="match status" value="2"/>
</dbReference>
<dbReference type="Gene3D" id="3.40.30.10">
    <property type="entry name" value="Glutaredoxin"/>
    <property type="match status" value="1"/>
</dbReference>
<evidence type="ECO:0000259" key="1">
    <source>
        <dbReference type="Pfam" id="PF00085"/>
    </source>
</evidence>
<dbReference type="InterPro" id="IPR013766">
    <property type="entry name" value="Thioredoxin_domain"/>
</dbReference>
<reference evidence="2" key="1">
    <citation type="submission" date="2018-06" db="EMBL/GenBank/DDBJ databases">
        <authorList>
            <person name="Zhirakovskaya E."/>
        </authorList>
    </citation>
    <scope>NUCLEOTIDE SEQUENCE</scope>
</reference>
<dbReference type="Pfam" id="PF14561">
    <property type="entry name" value="TPR_20"/>
    <property type="match status" value="1"/>
</dbReference>
<proteinExistence type="predicted"/>
<dbReference type="GO" id="GO:0005829">
    <property type="term" value="C:cytosol"/>
    <property type="evidence" value="ECO:0007669"/>
    <property type="project" value="TreeGrafter"/>
</dbReference>
<feature type="non-terminal residue" evidence="2">
    <location>
        <position position="1"/>
    </location>
</feature>
<dbReference type="SUPFAM" id="SSF48452">
    <property type="entry name" value="TPR-like"/>
    <property type="match status" value="1"/>
</dbReference>
<protein>
    <submittedName>
        <fullName evidence="2">FIG000875: Thioredoxin domain-containing protein EC-YbbN</fullName>
    </submittedName>
</protein>
<dbReference type="GO" id="GO:0006950">
    <property type="term" value="P:response to stress"/>
    <property type="evidence" value="ECO:0007669"/>
    <property type="project" value="UniProtKB-ARBA"/>
</dbReference>
<dbReference type="Pfam" id="PF14559">
    <property type="entry name" value="TPR_19"/>
    <property type="match status" value="1"/>
</dbReference>
<dbReference type="SUPFAM" id="SSF52833">
    <property type="entry name" value="Thioredoxin-like"/>
    <property type="match status" value="1"/>
</dbReference>
<dbReference type="PANTHER" id="PTHR45663:SF11">
    <property type="entry name" value="GEO12009P1"/>
    <property type="match status" value="1"/>
</dbReference>
<evidence type="ECO:0000313" key="2">
    <source>
        <dbReference type="EMBL" id="VAW18664.1"/>
    </source>
</evidence>
<feature type="domain" description="Thioredoxin" evidence="1">
    <location>
        <begin position="2"/>
        <end position="59"/>
    </location>
</feature>
<gene>
    <name evidence="2" type="ORF">MNBD_ALPHA09-1689</name>
</gene>
<dbReference type="PANTHER" id="PTHR45663">
    <property type="entry name" value="GEO12009P1"/>
    <property type="match status" value="1"/>
</dbReference>
<sequence length="243" mass="25619">VAAEFRGRVTVVKMNIDENPEIAGQLGVKSIPAVFAFKDGRPVDGFMGALPESQVRQFFDRIAGAAAPGVEDALAAAAKALADDEIAEAAKIYAAILGEDPRNTAAIGGLAKCYIEHGEFEHAAKTLAMAPQDKAGDPEITSARAALELAESAQGASADLAPLVARVESHPDDHAARVELAVALNAAGEREGALDTLIESIRRDRQANDAAARKQLLTFFEAWGPKDPLTLTGRRHLSTILFS</sequence>
<dbReference type="EMBL" id="UOEM01000117">
    <property type="protein sequence ID" value="VAW18664.1"/>
    <property type="molecule type" value="Genomic_DNA"/>
</dbReference>
<dbReference type="InterPro" id="IPR011990">
    <property type="entry name" value="TPR-like_helical_dom_sf"/>
</dbReference>
<accession>A0A3B0UDU7</accession>
<dbReference type="GO" id="GO:0015035">
    <property type="term" value="F:protein-disulfide reductase activity"/>
    <property type="evidence" value="ECO:0007669"/>
    <property type="project" value="TreeGrafter"/>
</dbReference>
<dbReference type="GO" id="GO:0045454">
    <property type="term" value="P:cell redox homeostasis"/>
    <property type="evidence" value="ECO:0007669"/>
    <property type="project" value="TreeGrafter"/>
</dbReference>
<organism evidence="2">
    <name type="scientific">hydrothermal vent metagenome</name>
    <dbReference type="NCBI Taxonomy" id="652676"/>
    <lineage>
        <taxon>unclassified sequences</taxon>
        <taxon>metagenomes</taxon>
        <taxon>ecological metagenomes</taxon>
    </lineage>
</organism>